<evidence type="ECO:0000256" key="3">
    <source>
        <dbReference type="SAM" id="Phobius"/>
    </source>
</evidence>
<dbReference type="RefSeq" id="WP_281044917.1">
    <property type="nucleotide sequence ID" value="NZ_JARYGZ010000001.1"/>
</dbReference>
<keyword evidence="1 2" id="KW-0808">Transferase</keyword>
<protein>
    <submittedName>
        <fullName evidence="4">CDP-alcohol phosphatidyltransferase family protein</fullName>
    </submittedName>
</protein>
<evidence type="ECO:0000256" key="1">
    <source>
        <dbReference type="ARBA" id="ARBA00022679"/>
    </source>
</evidence>
<dbReference type="InterPro" id="IPR048254">
    <property type="entry name" value="CDP_ALCOHOL_P_TRANSF_CS"/>
</dbReference>
<gene>
    <name evidence="4" type="ORF">QGN17_13075</name>
</gene>
<keyword evidence="3" id="KW-1133">Transmembrane helix</keyword>
<keyword evidence="3" id="KW-0472">Membrane</keyword>
<keyword evidence="3" id="KW-0812">Transmembrane</keyword>
<evidence type="ECO:0000313" key="4">
    <source>
        <dbReference type="EMBL" id="MDH7639663.1"/>
    </source>
</evidence>
<keyword evidence="5" id="KW-1185">Reference proteome</keyword>
<evidence type="ECO:0000313" key="5">
    <source>
        <dbReference type="Proteomes" id="UP001160625"/>
    </source>
</evidence>
<feature type="transmembrane region" description="Helical" evidence="3">
    <location>
        <begin position="156"/>
        <end position="180"/>
    </location>
</feature>
<comment type="similarity">
    <text evidence="2">Belongs to the CDP-alcohol phosphatidyltransferase class-I family.</text>
</comment>
<name>A0ABT6N4F4_9SPHN</name>
<accession>A0ABT6N4F4</accession>
<dbReference type="InterPro" id="IPR043130">
    <property type="entry name" value="CDP-OH_PTrfase_TM_dom"/>
</dbReference>
<dbReference type="InterPro" id="IPR000462">
    <property type="entry name" value="CDP-OH_P_trans"/>
</dbReference>
<sequence length="349" mass="38092">MTNGERITRLARAAGIATDGDGAGMAILWADPAWAFDPAWFRHIAATPATVLMASGRQVLANLPAGLSAETAFAEPLAAGLSVIDYDARPTLYNHQLRKRECPFIEPLTPQTAADIERRSYYGAYKGVTDILTKFLWPEIAFGLTRLAARLGLSPNAVTCTGIALCVAATFLFGTGYFWWGLLAGFVFMVLDTVDGKLARCTVTSSKWGNILDHGVDIVHPPFWWVAWGIGTAATAHPLAGATFAWVLVAILGGYGLQRLIEGIFMRRFGMHIHVWRRFDTGFRLITARRNPNMVILFVSLTAGRPDLGLVAVAGWTLVSVVVHAVQIVQAYAWRARHGALASWMEQQP</sequence>
<organism evidence="4 5">
    <name type="scientific">Sphingomonas oryzagri</name>
    <dbReference type="NCBI Taxonomy" id="3042314"/>
    <lineage>
        <taxon>Bacteria</taxon>
        <taxon>Pseudomonadati</taxon>
        <taxon>Pseudomonadota</taxon>
        <taxon>Alphaproteobacteria</taxon>
        <taxon>Sphingomonadales</taxon>
        <taxon>Sphingomonadaceae</taxon>
        <taxon>Sphingomonas</taxon>
    </lineage>
</organism>
<comment type="caution">
    <text evidence="4">The sequence shown here is derived from an EMBL/GenBank/DDBJ whole genome shotgun (WGS) entry which is preliminary data.</text>
</comment>
<feature type="transmembrane region" description="Helical" evidence="3">
    <location>
        <begin position="239"/>
        <end position="257"/>
    </location>
</feature>
<dbReference type="EMBL" id="JARYGZ010000001">
    <property type="protein sequence ID" value="MDH7639663.1"/>
    <property type="molecule type" value="Genomic_DNA"/>
</dbReference>
<dbReference type="PROSITE" id="PS00379">
    <property type="entry name" value="CDP_ALCOHOL_P_TRANSF"/>
    <property type="match status" value="1"/>
</dbReference>
<evidence type="ECO:0000256" key="2">
    <source>
        <dbReference type="RuleBase" id="RU003750"/>
    </source>
</evidence>
<dbReference type="Proteomes" id="UP001160625">
    <property type="component" value="Unassembled WGS sequence"/>
</dbReference>
<reference evidence="4" key="1">
    <citation type="submission" date="2023-04" db="EMBL/GenBank/DDBJ databases">
        <title>Sphingomonas sp. MAHUQ-71 isolated from rice field.</title>
        <authorList>
            <person name="Huq M.A."/>
        </authorList>
    </citation>
    <scope>NUCLEOTIDE SEQUENCE</scope>
    <source>
        <strain evidence="4">MAHUQ-71</strain>
    </source>
</reference>
<proteinExistence type="inferred from homology"/>
<dbReference type="Gene3D" id="1.20.120.1760">
    <property type="match status" value="1"/>
</dbReference>
<dbReference type="Pfam" id="PF01066">
    <property type="entry name" value="CDP-OH_P_transf"/>
    <property type="match status" value="1"/>
</dbReference>